<dbReference type="SFLD" id="SFLDS00019">
    <property type="entry name" value="Glutathione_Transferase_(cytos"/>
    <property type="match status" value="1"/>
</dbReference>
<dbReference type="OrthoDB" id="9799538at2"/>
<evidence type="ECO:0000313" key="3">
    <source>
        <dbReference type="Proteomes" id="UP000013261"/>
    </source>
</evidence>
<feature type="domain" description="GST N-terminal" evidence="1">
    <location>
        <begin position="2"/>
        <end position="86"/>
    </location>
</feature>
<proteinExistence type="predicted"/>
<dbReference type="EMBL" id="APRL01000010">
    <property type="protein sequence ID" value="ENW94175.1"/>
    <property type="molecule type" value="Genomic_DNA"/>
</dbReference>
<dbReference type="PROSITE" id="PS50404">
    <property type="entry name" value="GST_NTER"/>
    <property type="match status" value="1"/>
</dbReference>
<protein>
    <recommendedName>
        <fullName evidence="1">GST N-terminal domain-containing protein</fullName>
    </recommendedName>
</protein>
<evidence type="ECO:0000313" key="2">
    <source>
        <dbReference type="EMBL" id="ENW94175.1"/>
    </source>
</evidence>
<dbReference type="CDD" id="cd03043">
    <property type="entry name" value="GST_N_1"/>
    <property type="match status" value="1"/>
</dbReference>
<reference evidence="2 3" key="1">
    <citation type="submission" date="2013-02" db="EMBL/GenBank/DDBJ databases">
        <title>The Genome Sequence of Acinetobacter sp. ANC 4105.</title>
        <authorList>
            <consortium name="The Broad Institute Genome Sequencing Platform"/>
            <consortium name="The Broad Institute Genome Sequencing Center for Infectious Disease"/>
            <person name="Cerqueira G."/>
            <person name="Feldgarden M."/>
            <person name="Courvalin P."/>
            <person name="Perichon B."/>
            <person name="Grillot-Courvalin C."/>
            <person name="Clermont D."/>
            <person name="Rocha E."/>
            <person name="Yoon E.-J."/>
            <person name="Nemec A."/>
            <person name="Walker B."/>
            <person name="Young S.K."/>
            <person name="Zeng Q."/>
            <person name="Gargeya S."/>
            <person name="Fitzgerald M."/>
            <person name="Haas B."/>
            <person name="Abouelleil A."/>
            <person name="Alvarado L."/>
            <person name="Arachchi H.M."/>
            <person name="Berlin A.M."/>
            <person name="Chapman S.B."/>
            <person name="Dewar J."/>
            <person name="Goldberg J."/>
            <person name="Griggs A."/>
            <person name="Gujja S."/>
            <person name="Hansen M."/>
            <person name="Howarth C."/>
            <person name="Imamovic A."/>
            <person name="Larimer J."/>
            <person name="McCowan C."/>
            <person name="Murphy C."/>
            <person name="Neiman D."/>
            <person name="Pearson M."/>
            <person name="Priest M."/>
            <person name="Roberts A."/>
            <person name="Saif S."/>
            <person name="Shea T."/>
            <person name="Sisk P."/>
            <person name="Sykes S."/>
            <person name="Wortman J."/>
            <person name="Nusbaum C."/>
            <person name="Birren B."/>
        </authorList>
    </citation>
    <scope>NUCLEOTIDE SEQUENCE [LARGE SCALE GENOMIC DNA]</scope>
    <source>
        <strain evidence="2 3">ANC 4105</strain>
    </source>
</reference>
<dbReference type="GO" id="GO:0006559">
    <property type="term" value="P:L-phenylalanine catabolic process"/>
    <property type="evidence" value="ECO:0007669"/>
    <property type="project" value="TreeGrafter"/>
</dbReference>
<comment type="caution">
    <text evidence="2">The sequence shown here is derived from an EMBL/GenBank/DDBJ whole genome shotgun (WGS) entry which is preliminary data.</text>
</comment>
<gene>
    <name evidence="2" type="ORF">F904_01091</name>
</gene>
<dbReference type="Pfam" id="PF13409">
    <property type="entry name" value="GST_N_2"/>
    <property type="match status" value="1"/>
</dbReference>
<dbReference type="GO" id="GO:0004364">
    <property type="term" value="F:glutathione transferase activity"/>
    <property type="evidence" value="ECO:0007669"/>
    <property type="project" value="TreeGrafter"/>
</dbReference>
<dbReference type="Proteomes" id="UP000013261">
    <property type="component" value="Unassembled WGS sequence"/>
</dbReference>
<name>N9MLJ3_9GAMM</name>
<dbReference type="PANTHER" id="PTHR42673:SF4">
    <property type="entry name" value="MALEYLACETOACETATE ISOMERASE"/>
    <property type="match status" value="1"/>
</dbReference>
<dbReference type="PATRIC" id="fig|1217703.3.peg.1050"/>
<organism evidence="2 3">
    <name type="scientific">Acinetobacter dispersus</name>
    <dbReference type="NCBI Taxonomy" id="70348"/>
    <lineage>
        <taxon>Bacteria</taxon>
        <taxon>Pseudomonadati</taxon>
        <taxon>Pseudomonadota</taxon>
        <taxon>Gammaproteobacteria</taxon>
        <taxon>Moraxellales</taxon>
        <taxon>Moraxellaceae</taxon>
        <taxon>Acinetobacter</taxon>
    </lineage>
</organism>
<dbReference type="CDD" id="cd03194">
    <property type="entry name" value="GST_C_3"/>
    <property type="match status" value="1"/>
</dbReference>
<sequence>MYQLFIGNKNYSTWSMRPWILLTQAGISFQEQLIQFDSFEPESEFKTEILKLNPTGKVPALVNGDLVVWDSLAICEYIAEQHPELRLWPEEKTLRARARCISAEMHSGFQSLRNLCPMNVEADLAHIGKQLWAEHVQLRADVARIDQIWSERPSEDSFLCGEFSIADAFYAPVVMRFECFKLPLSASGQAYAQKILSLASVQQWITEARQEQMFVPFDEPYRQHREELLKD</sequence>
<dbReference type="PANTHER" id="PTHR42673">
    <property type="entry name" value="MALEYLACETOACETATE ISOMERASE"/>
    <property type="match status" value="1"/>
</dbReference>
<dbReference type="InterPro" id="IPR036249">
    <property type="entry name" value="Thioredoxin-like_sf"/>
</dbReference>
<dbReference type="GO" id="GO:0016034">
    <property type="term" value="F:maleylacetoacetate isomerase activity"/>
    <property type="evidence" value="ECO:0007669"/>
    <property type="project" value="TreeGrafter"/>
</dbReference>
<dbReference type="InterPro" id="IPR004045">
    <property type="entry name" value="Glutathione_S-Trfase_N"/>
</dbReference>
<accession>N9MLJ3</accession>
<dbReference type="InterPro" id="IPR040079">
    <property type="entry name" value="Glutathione_S-Trfase"/>
</dbReference>
<dbReference type="SUPFAM" id="SSF47616">
    <property type="entry name" value="GST C-terminal domain-like"/>
    <property type="match status" value="1"/>
</dbReference>
<evidence type="ECO:0000259" key="1">
    <source>
        <dbReference type="PROSITE" id="PS50404"/>
    </source>
</evidence>
<dbReference type="SUPFAM" id="SSF52833">
    <property type="entry name" value="Thioredoxin-like"/>
    <property type="match status" value="1"/>
</dbReference>
<dbReference type="eggNOG" id="COG0625">
    <property type="taxonomic scope" value="Bacteria"/>
</dbReference>
<dbReference type="GO" id="GO:0006749">
    <property type="term" value="P:glutathione metabolic process"/>
    <property type="evidence" value="ECO:0007669"/>
    <property type="project" value="TreeGrafter"/>
</dbReference>
<dbReference type="HOGENOM" id="CLU_070658_0_0_6"/>
<keyword evidence="3" id="KW-1185">Reference proteome</keyword>
<dbReference type="AlphaFoldDB" id="N9MLJ3"/>
<dbReference type="Gene3D" id="3.40.30.10">
    <property type="entry name" value="Glutaredoxin"/>
    <property type="match status" value="1"/>
</dbReference>
<dbReference type="Gene3D" id="1.20.1050.10">
    <property type="match status" value="1"/>
</dbReference>
<dbReference type="RefSeq" id="WP_005185932.1">
    <property type="nucleotide sequence ID" value="NZ_KB850049.1"/>
</dbReference>
<dbReference type="InterPro" id="IPR036282">
    <property type="entry name" value="Glutathione-S-Trfase_C_sf"/>
</dbReference>